<gene>
    <name evidence="3" type="ORF">LZ536_07265</name>
</gene>
<organism evidence="3 4">
    <name type="scientific">Sphingomonas alba</name>
    <dbReference type="NCBI Taxonomy" id="2908208"/>
    <lineage>
        <taxon>Bacteria</taxon>
        <taxon>Pseudomonadati</taxon>
        <taxon>Pseudomonadota</taxon>
        <taxon>Alphaproteobacteria</taxon>
        <taxon>Sphingomonadales</taxon>
        <taxon>Sphingomonadaceae</taxon>
        <taxon>Sphingomonas</taxon>
    </lineage>
</organism>
<dbReference type="Proteomes" id="UP001165363">
    <property type="component" value="Unassembled WGS sequence"/>
</dbReference>
<dbReference type="Gene3D" id="3.40.50.1820">
    <property type="entry name" value="alpha/beta hydrolase"/>
    <property type="match status" value="1"/>
</dbReference>
<feature type="signal peptide" evidence="1">
    <location>
        <begin position="1"/>
        <end position="21"/>
    </location>
</feature>
<dbReference type="InterPro" id="IPR050228">
    <property type="entry name" value="Carboxylesterase_BioH"/>
</dbReference>
<dbReference type="PRINTS" id="PR00111">
    <property type="entry name" value="ABHYDROLASE"/>
</dbReference>
<accession>A0ABT0RM23</accession>
<dbReference type="PANTHER" id="PTHR43194">
    <property type="entry name" value="HYDROLASE ALPHA/BETA FOLD FAMILY"/>
    <property type="match status" value="1"/>
</dbReference>
<dbReference type="PANTHER" id="PTHR43194:SF5">
    <property type="entry name" value="PIMELOYL-[ACYL-CARRIER PROTEIN] METHYL ESTER ESTERASE"/>
    <property type="match status" value="1"/>
</dbReference>
<dbReference type="EMBL" id="JAMGBD010000001">
    <property type="protein sequence ID" value="MCL6683697.1"/>
    <property type="molecule type" value="Genomic_DNA"/>
</dbReference>
<dbReference type="SUPFAM" id="SSF53474">
    <property type="entry name" value="alpha/beta-Hydrolases"/>
    <property type="match status" value="1"/>
</dbReference>
<dbReference type="InterPro" id="IPR029058">
    <property type="entry name" value="AB_hydrolase_fold"/>
</dbReference>
<evidence type="ECO:0000313" key="4">
    <source>
        <dbReference type="Proteomes" id="UP001165363"/>
    </source>
</evidence>
<feature type="domain" description="AB hydrolase-1" evidence="2">
    <location>
        <begin position="48"/>
        <end position="292"/>
    </location>
</feature>
<feature type="chain" id="PRO_5046662685" evidence="1">
    <location>
        <begin position="22"/>
        <end position="299"/>
    </location>
</feature>
<protein>
    <submittedName>
        <fullName evidence="3">Alpha/beta hydrolase</fullName>
    </submittedName>
</protein>
<keyword evidence="1" id="KW-0732">Signal</keyword>
<evidence type="ECO:0000313" key="3">
    <source>
        <dbReference type="EMBL" id="MCL6683697.1"/>
    </source>
</evidence>
<keyword evidence="4" id="KW-1185">Reference proteome</keyword>
<proteinExistence type="predicted"/>
<name>A0ABT0RM23_9SPHN</name>
<reference evidence="3" key="1">
    <citation type="submission" date="2022-05" db="EMBL/GenBank/DDBJ databases">
        <authorList>
            <person name="Jo J.-H."/>
            <person name="Im W.-T."/>
        </authorList>
    </citation>
    <scope>NUCLEOTIDE SEQUENCE</scope>
    <source>
        <strain evidence="3">SE158</strain>
    </source>
</reference>
<evidence type="ECO:0000259" key="2">
    <source>
        <dbReference type="Pfam" id="PF12697"/>
    </source>
</evidence>
<sequence>MRMLLLAAAAALATPLSAAQAAPATQSQPAEVRLPHISIVAEGKGSPVVLIPGLSCPREVWESAAAEIRKAHRLLLVQVNGFGGDDPGANLDQDILAGIGNDLHAYLQREKIGPVHLVGHSMGGLASLLFANAHPEDVKALMIVDALPFFPVLMDPNVTVEQARPIATMMRDQVAATYGKPVDPAVIEANVRGLALKPESLVLTRKWSAAADSRVTARALYEDMTTDARPLLPAIKAPITIVVPWSDSAFGKERTLAFYGKQYAGAPNVHYADIGDAGHMVMLDQPQAFEAAVEAFLAK</sequence>
<dbReference type="InterPro" id="IPR000073">
    <property type="entry name" value="AB_hydrolase_1"/>
</dbReference>
<keyword evidence="3" id="KW-0378">Hydrolase</keyword>
<evidence type="ECO:0000256" key="1">
    <source>
        <dbReference type="SAM" id="SignalP"/>
    </source>
</evidence>
<dbReference type="GO" id="GO:0016787">
    <property type="term" value="F:hydrolase activity"/>
    <property type="evidence" value="ECO:0007669"/>
    <property type="project" value="UniProtKB-KW"/>
</dbReference>
<dbReference type="Pfam" id="PF12697">
    <property type="entry name" value="Abhydrolase_6"/>
    <property type="match status" value="1"/>
</dbReference>
<dbReference type="RefSeq" id="WP_249847743.1">
    <property type="nucleotide sequence ID" value="NZ_JAMGBD010000001.1"/>
</dbReference>
<comment type="caution">
    <text evidence="3">The sequence shown here is derived from an EMBL/GenBank/DDBJ whole genome shotgun (WGS) entry which is preliminary data.</text>
</comment>